<accession>A0A538U9H0</accession>
<dbReference type="NCBIfam" id="TIGR04183">
    <property type="entry name" value="Por_Secre_tail"/>
    <property type="match status" value="1"/>
</dbReference>
<dbReference type="Proteomes" id="UP000319836">
    <property type="component" value="Unassembled WGS sequence"/>
</dbReference>
<dbReference type="InterPro" id="IPR025965">
    <property type="entry name" value="FlgD/Vpr_Ig-like"/>
</dbReference>
<sequence>MGSGPGQLQMVRADRDETRRAPMKSLVFASCFVAALTGVARANPIAYEPVAYPPGAINANGPVMGFAVPWIADPGVAVLPPPGLASSMALPSQGGAVGGCCNYIDFLSNTIAPTSGKEFWASFLLFYSGPNDQTFVGLSPSGAALGSLPSAAFGVRLGQYGIFVGATFTPAGGAPFTAAGSTDFLVAHFVAGGASWVMSLFVNPPPGSSFSAPNLVLSVPPVTFGTMVNQNQAEFESDEFRLGDTSGDVAPGVTGVALGGGPAGGIGGPSLRRIAPNPLVSETTIQYEASGDARLRLVVRDIRGRVVSVLRDEAAGGGVRSVRWNGTDDSGRQVPPGVYFVRLTSGGVAKTGRVLVIR</sequence>
<protein>
    <submittedName>
        <fullName evidence="2">T9SS type A sorting domain-containing protein</fullName>
    </submittedName>
</protein>
<dbReference type="EMBL" id="VBPA01000053">
    <property type="protein sequence ID" value="TMQ72551.1"/>
    <property type="molecule type" value="Genomic_DNA"/>
</dbReference>
<reference evidence="2 3" key="1">
    <citation type="journal article" date="2019" name="Nat. Microbiol.">
        <title>Mediterranean grassland soil C-N compound turnover is dependent on rainfall and depth, and is mediated by genomically divergent microorganisms.</title>
        <authorList>
            <person name="Diamond S."/>
            <person name="Andeer P.F."/>
            <person name="Li Z."/>
            <person name="Crits-Christoph A."/>
            <person name="Burstein D."/>
            <person name="Anantharaman K."/>
            <person name="Lane K.R."/>
            <person name="Thomas B.C."/>
            <person name="Pan C."/>
            <person name="Northen T.R."/>
            <person name="Banfield J.F."/>
        </authorList>
    </citation>
    <scope>NUCLEOTIDE SEQUENCE [LARGE SCALE GENOMIC DNA]</scope>
    <source>
        <strain evidence="2">WS_10</strain>
    </source>
</reference>
<organism evidence="2 3">
    <name type="scientific">Eiseniibacteriota bacterium</name>
    <dbReference type="NCBI Taxonomy" id="2212470"/>
    <lineage>
        <taxon>Bacteria</taxon>
        <taxon>Candidatus Eiseniibacteriota</taxon>
    </lineage>
</organism>
<name>A0A538U9H0_UNCEI</name>
<proteinExistence type="predicted"/>
<dbReference type="Pfam" id="PF13860">
    <property type="entry name" value="FlgD_ig"/>
    <property type="match status" value="1"/>
</dbReference>
<dbReference type="InterPro" id="IPR026444">
    <property type="entry name" value="Secre_tail"/>
</dbReference>
<dbReference type="AlphaFoldDB" id="A0A538U9H0"/>
<evidence type="ECO:0000313" key="2">
    <source>
        <dbReference type="EMBL" id="TMQ72551.1"/>
    </source>
</evidence>
<dbReference type="Gene3D" id="2.60.40.4070">
    <property type="match status" value="1"/>
</dbReference>
<gene>
    <name evidence="2" type="ORF">E6K80_02510</name>
</gene>
<evidence type="ECO:0000313" key="3">
    <source>
        <dbReference type="Proteomes" id="UP000319836"/>
    </source>
</evidence>
<comment type="caution">
    <text evidence="2">The sequence shown here is derived from an EMBL/GenBank/DDBJ whole genome shotgun (WGS) entry which is preliminary data.</text>
</comment>
<evidence type="ECO:0000259" key="1">
    <source>
        <dbReference type="Pfam" id="PF13860"/>
    </source>
</evidence>
<feature type="domain" description="FlgD/Vpr Ig-like" evidence="1">
    <location>
        <begin position="282"/>
        <end position="345"/>
    </location>
</feature>